<evidence type="ECO:0000313" key="1">
    <source>
        <dbReference type="EMBL" id="KAI9897365.1"/>
    </source>
</evidence>
<sequence>MDVSMDASDNRGHAAGEPHDDHDESGGRPRKRPRDDSARARVTRACDRCKTFTAPYRRGQIPVVVADVSGPESLSNRAEQTDATDQAGSRTVLEDTGPRQRRRGTRTRSLDGDGRRTSFSDAAYKSPAPAPPPAANRQGMTSEDPARLRNAALHDRGQRESPEASQTDEQGHYVGPASGISFLLRIQKKLQVHSPGYRASTSIFNFGDRPLALRQGGGHHEGGPSFAILPPRDRAEAMLARYFDFAATTHRFLHRPSVEAWLRELYETDGAMRDQHAARSRVALLFMVFAHSNNYKSRSAADDKESMADAAETSARFFAVAEHQLSLEKGEIRLTSVQARLQQCFYLLAQSRLNHCWTLFGITAHLVLALGIHRRSRIDPRALPGSRDSEAAYVDLEYRKRTFWCAYNLNAYLSAALGRPMTFHDDDVDQELPLGVDDDQLRLRASDHRLPVVLGPSITSATVAQIKLSRILSRILRALYGIRNPTTEEHFALAADFSRDLARWRQEIAYLLDTDGGSTMFVKLVLRQRDVLKLAFWHATILVHRPFLLKTFTAFSGYEGGANEEQQVSSSSSSSSRAEELRANIHTCVDAAVQITEYIDRINATGELYSTLFFIPYYGFNAVVILYVYAIQQRAELPDTYLAQFRAASTCHAHLERIATKGSLVERYGVVLQELRIEVLRNNGYLASVSTPLAAGTSMSEDAPGQQQRHQHLSSVGDGNMEFDARLERGGQASSAPASINIVGGGGGLAGMAGWGQFDSLVTGGSASLEVMLPGTSTDVWDGMSEAGFNTW</sequence>
<organism evidence="1 2">
    <name type="scientific">Trichothecium roseum</name>
    <dbReference type="NCBI Taxonomy" id="47278"/>
    <lineage>
        <taxon>Eukaryota</taxon>
        <taxon>Fungi</taxon>
        <taxon>Dikarya</taxon>
        <taxon>Ascomycota</taxon>
        <taxon>Pezizomycotina</taxon>
        <taxon>Sordariomycetes</taxon>
        <taxon>Hypocreomycetidae</taxon>
        <taxon>Hypocreales</taxon>
        <taxon>Hypocreales incertae sedis</taxon>
        <taxon>Trichothecium</taxon>
    </lineage>
</organism>
<keyword evidence="2" id="KW-1185">Reference proteome</keyword>
<dbReference type="EMBL" id="CM047946">
    <property type="protein sequence ID" value="KAI9897365.1"/>
    <property type="molecule type" value="Genomic_DNA"/>
</dbReference>
<proteinExistence type="predicted"/>
<gene>
    <name evidence="1" type="ORF">N3K66_007221</name>
</gene>
<comment type="caution">
    <text evidence="1">The sequence shown here is derived from an EMBL/GenBank/DDBJ whole genome shotgun (WGS) entry which is preliminary data.</text>
</comment>
<evidence type="ECO:0000313" key="2">
    <source>
        <dbReference type="Proteomes" id="UP001163324"/>
    </source>
</evidence>
<accession>A0ACC0UTA7</accession>
<dbReference type="Proteomes" id="UP001163324">
    <property type="component" value="Chromosome 7"/>
</dbReference>
<name>A0ACC0UTA7_9HYPO</name>
<reference evidence="1" key="1">
    <citation type="submission" date="2022-10" db="EMBL/GenBank/DDBJ databases">
        <title>Complete Genome of Trichothecium roseum strain YXFP-22015, a Plant Pathogen Isolated from Citrus.</title>
        <authorList>
            <person name="Wang Y."/>
            <person name="Zhu L."/>
        </authorList>
    </citation>
    <scope>NUCLEOTIDE SEQUENCE</scope>
    <source>
        <strain evidence="1">YXFP-22015</strain>
    </source>
</reference>
<protein>
    <submittedName>
        <fullName evidence="1">Uncharacterized protein</fullName>
    </submittedName>
</protein>